<gene>
    <name evidence="1" type="ORF">SAMN02745124_04206</name>
</gene>
<protein>
    <submittedName>
        <fullName evidence="1">Uncharacterized protein</fullName>
    </submittedName>
</protein>
<dbReference type="RefSeq" id="WP_161949913.1">
    <property type="nucleotide sequence ID" value="NZ_FQXS01000043.1"/>
</dbReference>
<keyword evidence="2" id="KW-1185">Reference proteome</keyword>
<evidence type="ECO:0000313" key="1">
    <source>
        <dbReference type="EMBL" id="SHI13031.1"/>
    </source>
</evidence>
<dbReference type="STRING" id="1121409.SAMN02745124_04206"/>
<sequence>MNNLYRMELMQMLSDLDSYLEELFSHTGFYESDKLSKKDFKIQIIEDYQEIYLEKHK</sequence>
<organism evidence="1 2">
    <name type="scientific">Desulfofustis glycolicus DSM 9705</name>
    <dbReference type="NCBI Taxonomy" id="1121409"/>
    <lineage>
        <taxon>Bacteria</taxon>
        <taxon>Pseudomonadati</taxon>
        <taxon>Thermodesulfobacteriota</taxon>
        <taxon>Desulfobulbia</taxon>
        <taxon>Desulfobulbales</taxon>
        <taxon>Desulfocapsaceae</taxon>
        <taxon>Desulfofustis</taxon>
    </lineage>
</organism>
<evidence type="ECO:0000313" key="2">
    <source>
        <dbReference type="Proteomes" id="UP000184139"/>
    </source>
</evidence>
<dbReference type="Proteomes" id="UP000184139">
    <property type="component" value="Unassembled WGS sequence"/>
</dbReference>
<dbReference type="AlphaFoldDB" id="A0A1M5YM38"/>
<dbReference type="EMBL" id="FQXS01000043">
    <property type="protein sequence ID" value="SHI13031.1"/>
    <property type="molecule type" value="Genomic_DNA"/>
</dbReference>
<reference evidence="1 2" key="1">
    <citation type="submission" date="2016-11" db="EMBL/GenBank/DDBJ databases">
        <authorList>
            <person name="Jaros S."/>
            <person name="Januszkiewicz K."/>
            <person name="Wedrychowicz H."/>
        </authorList>
    </citation>
    <scope>NUCLEOTIDE SEQUENCE [LARGE SCALE GENOMIC DNA]</scope>
    <source>
        <strain evidence="1 2">DSM 9705</strain>
    </source>
</reference>
<name>A0A1M5YM38_9BACT</name>
<proteinExistence type="predicted"/>
<accession>A0A1M5YM38</accession>